<dbReference type="Proteomes" id="UP001056837">
    <property type="component" value="Chromosome"/>
</dbReference>
<gene>
    <name evidence="1" type="ORF">HER15_04880</name>
</gene>
<dbReference type="RefSeq" id="WP_253680605.1">
    <property type="nucleotide sequence ID" value="NZ_CP050861.1"/>
</dbReference>
<name>A0AAE9SFJ5_9FLAO</name>
<dbReference type="AlphaFoldDB" id="A0AAE9SFJ5"/>
<evidence type="ECO:0000313" key="2">
    <source>
        <dbReference type="Proteomes" id="UP001056837"/>
    </source>
</evidence>
<reference evidence="1" key="1">
    <citation type="submission" date="2020-04" db="EMBL/GenBank/DDBJ databases">
        <title>Tenacibaculum mesophilum bac2.</title>
        <authorList>
            <person name="Li M."/>
        </authorList>
    </citation>
    <scope>NUCLEOTIDE SEQUENCE</scope>
    <source>
        <strain evidence="1">Bac2</strain>
    </source>
</reference>
<organism evidence="1 2">
    <name type="scientific">Tenacibaculum mesophilum</name>
    <dbReference type="NCBI Taxonomy" id="104268"/>
    <lineage>
        <taxon>Bacteria</taxon>
        <taxon>Pseudomonadati</taxon>
        <taxon>Bacteroidota</taxon>
        <taxon>Flavobacteriia</taxon>
        <taxon>Flavobacteriales</taxon>
        <taxon>Flavobacteriaceae</taxon>
        <taxon>Tenacibaculum</taxon>
    </lineage>
</organism>
<evidence type="ECO:0000313" key="1">
    <source>
        <dbReference type="EMBL" id="UTD14848.1"/>
    </source>
</evidence>
<evidence type="ECO:0008006" key="3">
    <source>
        <dbReference type="Google" id="ProtNLM"/>
    </source>
</evidence>
<sequence>MPRKFKSGDWVRLKGSNKTPKMEVLKYILKKDALLGVNNNDTYLECVWYKEGERKSKIFHQNNLMKSPETGGLYKV</sequence>
<proteinExistence type="predicted"/>
<dbReference type="EMBL" id="CP050861">
    <property type="protein sequence ID" value="UTD14848.1"/>
    <property type="molecule type" value="Genomic_DNA"/>
</dbReference>
<accession>A0AAE9SFJ5</accession>
<protein>
    <recommendedName>
        <fullName evidence="3">DUF2158 domain-containing protein</fullName>
    </recommendedName>
</protein>